<dbReference type="OrthoDB" id="8561436at2"/>
<dbReference type="Pfam" id="PF17656">
    <property type="entry name" value="ChapFlgA_N"/>
    <property type="match status" value="1"/>
</dbReference>
<organism evidence="6 7">
    <name type="scientific">Sphaerotilus hippei</name>
    <dbReference type="NCBI Taxonomy" id="744406"/>
    <lineage>
        <taxon>Bacteria</taxon>
        <taxon>Pseudomonadati</taxon>
        <taxon>Pseudomonadota</taxon>
        <taxon>Betaproteobacteria</taxon>
        <taxon>Burkholderiales</taxon>
        <taxon>Sphaerotilaceae</taxon>
        <taxon>Sphaerotilus</taxon>
    </lineage>
</organism>
<dbReference type="GO" id="GO:0042597">
    <property type="term" value="C:periplasmic space"/>
    <property type="evidence" value="ECO:0007669"/>
    <property type="project" value="UniProtKB-SubCell"/>
</dbReference>
<evidence type="ECO:0000313" key="7">
    <source>
        <dbReference type="Proteomes" id="UP000247811"/>
    </source>
</evidence>
<evidence type="ECO:0000256" key="4">
    <source>
        <dbReference type="RuleBase" id="RU362063"/>
    </source>
</evidence>
<dbReference type="Pfam" id="PF13144">
    <property type="entry name" value="ChapFlgA"/>
    <property type="match status" value="1"/>
</dbReference>
<keyword evidence="6" id="KW-0969">Cilium</keyword>
<dbReference type="SMART" id="SM00858">
    <property type="entry name" value="SAF"/>
    <property type="match status" value="1"/>
</dbReference>
<dbReference type="Proteomes" id="UP000247811">
    <property type="component" value="Unassembled WGS sequence"/>
</dbReference>
<dbReference type="RefSeq" id="WP_110401959.1">
    <property type="nucleotide sequence ID" value="NZ_QJJS01000018.1"/>
</dbReference>
<dbReference type="NCBIfam" id="TIGR03170">
    <property type="entry name" value="flgA_cterm"/>
    <property type="match status" value="1"/>
</dbReference>
<evidence type="ECO:0000256" key="1">
    <source>
        <dbReference type="ARBA" id="ARBA00004418"/>
    </source>
</evidence>
<dbReference type="PANTHER" id="PTHR36307:SF1">
    <property type="entry name" value="FLAGELLA BASAL BODY P-RING FORMATION PROTEIN FLGA"/>
    <property type="match status" value="1"/>
</dbReference>
<evidence type="ECO:0000259" key="5">
    <source>
        <dbReference type="SMART" id="SM00858"/>
    </source>
</evidence>
<dbReference type="InterPro" id="IPR041231">
    <property type="entry name" value="FlgA_N"/>
</dbReference>
<feature type="signal peptide" evidence="4">
    <location>
        <begin position="1"/>
        <end position="22"/>
    </location>
</feature>
<evidence type="ECO:0000313" key="6">
    <source>
        <dbReference type="EMBL" id="PXW93700.1"/>
    </source>
</evidence>
<name>A0A318H429_9BURK</name>
<feature type="domain" description="SAF" evidence="5">
    <location>
        <begin position="112"/>
        <end position="174"/>
    </location>
</feature>
<dbReference type="InterPro" id="IPR017585">
    <property type="entry name" value="SAF_FlgA"/>
</dbReference>
<keyword evidence="4" id="KW-1005">Bacterial flagellum biogenesis</keyword>
<keyword evidence="6" id="KW-0282">Flagellum</keyword>
<sequence length="236" mass="25026">MTTCHVALAALLATSSLAPARAQTTPEGVDTETSVQAAVELTRQAMKTPDGTRVEVVPGRLDPRLRLAPCRKVEPYLPPGSAPWGRTRVGLRCTSGTVAWNVYLPVTVHVWAPAWVSRTALAAGATLEAGDLELAETDIAAHPSPTHDRIEALVGRQLNNALPPGTAVREQHLKARRWFAAGETVTVLAGGQGYAVSVTGQAMSAGQEGQPVRVRTDGGRVLLAWPVGDNRVEVRQ</sequence>
<dbReference type="EMBL" id="QJJS01000018">
    <property type="protein sequence ID" value="PXW93700.1"/>
    <property type="molecule type" value="Genomic_DNA"/>
</dbReference>
<keyword evidence="7" id="KW-1185">Reference proteome</keyword>
<protein>
    <recommendedName>
        <fullName evidence="4">Flagella basal body P-ring formation protein FlgA</fullName>
    </recommendedName>
</protein>
<reference evidence="6 7" key="1">
    <citation type="submission" date="2018-05" db="EMBL/GenBank/DDBJ databases">
        <title>Genomic Encyclopedia of Type Strains, Phase IV (KMG-IV): sequencing the most valuable type-strain genomes for metagenomic binning, comparative biology and taxonomic classification.</title>
        <authorList>
            <person name="Goeker M."/>
        </authorList>
    </citation>
    <scope>NUCLEOTIDE SEQUENCE [LARGE SCALE GENOMIC DNA]</scope>
    <source>
        <strain evidence="6 7">DSM 566</strain>
    </source>
</reference>
<keyword evidence="6" id="KW-0966">Cell projection</keyword>
<comment type="similarity">
    <text evidence="4">Belongs to the FlgA family.</text>
</comment>
<comment type="subcellular location">
    <subcellularLocation>
        <location evidence="1 4">Periplasm</location>
    </subcellularLocation>
</comment>
<keyword evidence="3 4" id="KW-0574">Periplasm</keyword>
<proteinExistence type="inferred from homology"/>
<evidence type="ECO:0000256" key="3">
    <source>
        <dbReference type="ARBA" id="ARBA00022764"/>
    </source>
</evidence>
<comment type="caution">
    <text evidence="6">The sequence shown here is derived from an EMBL/GenBank/DDBJ whole genome shotgun (WGS) entry which is preliminary data.</text>
</comment>
<feature type="chain" id="PRO_5016194740" description="Flagella basal body P-ring formation protein FlgA" evidence="4">
    <location>
        <begin position="23"/>
        <end position="236"/>
    </location>
</feature>
<accession>A0A318H429</accession>
<dbReference type="PANTHER" id="PTHR36307">
    <property type="entry name" value="FLAGELLA BASAL BODY P-RING FORMATION PROTEIN FLGA"/>
    <property type="match status" value="1"/>
</dbReference>
<dbReference type="InterPro" id="IPR013974">
    <property type="entry name" value="SAF"/>
</dbReference>
<comment type="function">
    <text evidence="4">Involved in the assembly process of the P-ring formation. It may associate with FlgF on the rod constituting a structure essential for the P-ring assembly or may act as a modulator protein for the P-ring assembly.</text>
</comment>
<gene>
    <name evidence="6" type="ORF">C7444_11869</name>
</gene>
<dbReference type="CDD" id="cd11614">
    <property type="entry name" value="SAF_CpaB_FlgA_like"/>
    <property type="match status" value="1"/>
</dbReference>
<dbReference type="AlphaFoldDB" id="A0A318H429"/>
<dbReference type="GO" id="GO:0044780">
    <property type="term" value="P:bacterial-type flagellum assembly"/>
    <property type="evidence" value="ECO:0007669"/>
    <property type="project" value="InterPro"/>
</dbReference>
<evidence type="ECO:0000256" key="2">
    <source>
        <dbReference type="ARBA" id="ARBA00022729"/>
    </source>
</evidence>
<dbReference type="Gene3D" id="2.30.30.760">
    <property type="match status" value="1"/>
</dbReference>
<dbReference type="InterPro" id="IPR039246">
    <property type="entry name" value="Flagellar_FlgA"/>
</dbReference>
<dbReference type="Gene3D" id="3.90.1210.10">
    <property type="entry name" value="Antifreeze-like/N-acetylneuraminic acid synthase C-terminal domain"/>
    <property type="match status" value="1"/>
</dbReference>
<keyword evidence="2 4" id="KW-0732">Signal</keyword>